<evidence type="ECO:0000313" key="1">
    <source>
        <dbReference type="EMBL" id="CAK8682753.1"/>
    </source>
</evidence>
<gene>
    <name evidence="1" type="ORF">CVLEPA_LOCUS13543</name>
</gene>
<evidence type="ECO:0000313" key="2">
    <source>
        <dbReference type="Proteomes" id="UP001642483"/>
    </source>
</evidence>
<sequence length="180" mass="19794">MKFHLIGTPRTDTSLRQFPAVHVGGESLLACGVCLVGPTGVGGEHTQGVVSTTLDKFNQGQKVLKTYGSQATPDRVDDFNQWQDWIIFRKHFGADFPCKVPIGVGRKLTKSTPDAVADSLKSFVESFVQFVNMFALIPNRSKIVSWGTTKESVDCCRTSKDAPQFRPAVAVSQEQVEIKF</sequence>
<proteinExistence type="predicted"/>
<reference evidence="1 2" key="1">
    <citation type="submission" date="2024-02" db="EMBL/GenBank/DDBJ databases">
        <authorList>
            <person name="Daric V."/>
            <person name="Darras S."/>
        </authorList>
    </citation>
    <scope>NUCLEOTIDE SEQUENCE [LARGE SCALE GENOMIC DNA]</scope>
</reference>
<organism evidence="1 2">
    <name type="scientific">Clavelina lepadiformis</name>
    <name type="common">Light-bulb sea squirt</name>
    <name type="synonym">Ascidia lepadiformis</name>
    <dbReference type="NCBI Taxonomy" id="159417"/>
    <lineage>
        <taxon>Eukaryota</taxon>
        <taxon>Metazoa</taxon>
        <taxon>Chordata</taxon>
        <taxon>Tunicata</taxon>
        <taxon>Ascidiacea</taxon>
        <taxon>Aplousobranchia</taxon>
        <taxon>Clavelinidae</taxon>
        <taxon>Clavelina</taxon>
    </lineage>
</organism>
<protein>
    <submittedName>
        <fullName evidence="1">Uncharacterized protein</fullName>
    </submittedName>
</protein>
<name>A0ABP0FTU5_CLALP</name>
<keyword evidence="2" id="KW-1185">Reference proteome</keyword>
<comment type="caution">
    <text evidence="1">The sequence shown here is derived from an EMBL/GenBank/DDBJ whole genome shotgun (WGS) entry which is preliminary data.</text>
</comment>
<dbReference type="Proteomes" id="UP001642483">
    <property type="component" value="Unassembled WGS sequence"/>
</dbReference>
<accession>A0ABP0FTU5</accession>
<dbReference type="EMBL" id="CAWYQH010000096">
    <property type="protein sequence ID" value="CAK8682753.1"/>
    <property type="molecule type" value="Genomic_DNA"/>
</dbReference>